<evidence type="ECO:0000313" key="2">
    <source>
        <dbReference type="Proteomes" id="UP000230167"/>
    </source>
</evidence>
<evidence type="ECO:0000313" key="1">
    <source>
        <dbReference type="EMBL" id="PJL33578.1"/>
    </source>
</evidence>
<dbReference type="InterPro" id="IPR011990">
    <property type="entry name" value="TPR-like_helical_dom_sf"/>
</dbReference>
<name>A0A2J0UFD9_STEMA</name>
<proteinExistence type="predicted"/>
<sequence length="167" mass="18318">MTREQFLADQQRRSLLSTDRTLEECAALPAGAIGDAAKWLAEAAEGGDAYAQLTYFNYADLIVGPPKEQLRSPDRVEEFNANSMRYLLGLADQRIPEAFDSLSSAYELGIITPKDVVRAYAYKKAAGDIAPTPGNERALQIMAKGMTHEQISKAKQLAPQLAQRSVK</sequence>
<dbReference type="EMBL" id="NEQV01000001">
    <property type="protein sequence ID" value="PJL33578.1"/>
    <property type="molecule type" value="Genomic_DNA"/>
</dbReference>
<organism evidence="1 2">
    <name type="scientific">Stenotrophomonas maltophilia</name>
    <name type="common">Pseudomonas maltophilia</name>
    <name type="synonym">Xanthomonas maltophilia</name>
    <dbReference type="NCBI Taxonomy" id="40324"/>
    <lineage>
        <taxon>Bacteria</taxon>
        <taxon>Pseudomonadati</taxon>
        <taxon>Pseudomonadota</taxon>
        <taxon>Gammaproteobacteria</taxon>
        <taxon>Lysobacterales</taxon>
        <taxon>Lysobacteraceae</taxon>
        <taxon>Stenotrophomonas</taxon>
        <taxon>Stenotrophomonas maltophilia group</taxon>
    </lineage>
</organism>
<evidence type="ECO:0008006" key="3">
    <source>
        <dbReference type="Google" id="ProtNLM"/>
    </source>
</evidence>
<gene>
    <name evidence="1" type="ORF">B9Y64_00320</name>
</gene>
<dbReference type="AlphaFoldDB" id="A0A2J0UFD9"/>
<dbReference type="SUPFAM" id="SSF81901">
    <property type="entry name" value="HCP-like"/>
    <property type="match status" value="1"/>
</dbReference>
<reference evidence="1 2" key="1">
    <citation type="journal article" date="2017" name="Front. Microbiol.">
        <title>Double-Face Meets the Bacterial World: The Opportunistic Pathogen Stenotrophomonas maltophilia.</title>
        <authorList>
            <person name="Lira F."/>
            <person name="Berg G."/>
            <person name="Martinez J.L."/>
        </authorList>
    </citation>
    <scope>NUCLEOTIDE SEQUENCE [LARGE SCALE GENOMIC DNA]</scope>
    <source>
        <strain evidence="1 2">EA1</strain>
    </source>
</reference>
<dbReference type="Gene3D" id="1.25.40.10">
    <property type="entry name" value="Tetratricopeptide repeat domain"/>
    <property type="match status" value="1"/>
</dbReference>
<dbReference type="Proteomes" id="UP000230167">
    <property type="component" value="Unassembled WGS sequence"/>
</dbReference>
<accession>A0A2J0UFD9</accession>
<comment type="caution">
    <text evidence="1">The sequence shown here is derived from an EMBL/GenBank/DDBJ whole genome shotgun (WGS) entry which is preliminary data.</text>
</comment>
<protein>
    <recommendedName>
        <fullName evidence="3">Sel1 repeat family protein</fullName>
    </recommendedName>
</protein>